<evidence type="ECO:0000256" key="2">
    <source>
        <dbReference type="ARBA" id="ARBA00022643"/>
    </source>
</evidence>
<dbReference type="NCBIfam" id="TIGR00229">
    <property type="entry name" value="sensory_box"/>
    <property type="match status" value="1"/>
</dbReference>
<feature type="compositionally biased region" description="Gly residues" evidence="4">
    <location>
        <begin position="249"/>
        <end position="268"/>
    </location>
</feature>
<reference evidence="6" key="1">
    <citation type="submission" date="2021-01" db="EMBL/GenBank/DDBJ databases">
        <authorList>
            <person name="Corre E."/>
            <person name="Pelletier E."/>
            <person name="Niang G."/>
            <person name="Scheremetjew M."/>
            <person name="Finn R."/>
            <person name="Kale V."/>
            <person name="Holt S."/>
            <person name="Cochrane G."/>
            <person name="Meng A."/>
            <person name="Brown T."/>
            <person name="Cohen L."/>
        </authorList>
    </citation>
    <scope>NUCLEOTIDE SEQUENCE</scope>
    <source>
        <strain evidence="6">CCMP3107</strain>
    </source>
</reference>
<feature type="compositionally biased region" description="Gly residues" evidence="4">
    <location>
        <begin position="212"/>
        <end position="226"/>
    </location>
</feature>
<name>A0A7S4DAW3_HETAK</name>
<dbReference type="PANTHER" id="PTHR47429">
    <property type="entry name" value="PROTEIN TWIN LOV 1"/>
    <property type="match status" value="1"/>
</dbReference>
<protein>
    <recommendedName>
        <fullName evidence="5">PAS domain-containing protein</fullName>
    </recommendedName>
</protein>
<dbReference type="GO" id="GO:0005634">
    <property type="term" value="C:nucleus"/>
    <property type="evidence" value="ECO:0007669"/>
    <property type="project" value="TreeGrafter"/>
</dbReference>
<sequence length="268" mass="27931">MLARKTRLRKKFFFEALQKKAAALRRENARLREAVRRRVGAAEAQRVLAGCHAALPQVVVECTDQAAALLARPDHTMLGLLQDLRPSFCVTDPNLPDNPIVFVSNGFLRLTGYAREQVIGRNCRFLQGPGTDPAAIAKLRASIGEGKDVSVLFLNYKADRTPFWNNVFIAALRDRGGRVVNFVGVQNPVDAERADEDGGPTGSPPPPLLRGPPGGGSGGGGRGASPGGPPFIPGPPGAPPMLPPSTSGGPHGRGAGAGGAGGGMLSVV</sequence>
<keyword evidence="2" id="KW-0288">FMN</keyword>
<dbReference type="EMBL" id="HBIU01037437">
    <property type="protein sequence ID" value="CAE0638397.1"/>
    <property type="molecule type" value="Transcribed_RNA"/>
</dbReference>
<dbReference type="InterPro" id="IPR000014">
    <property type="entry name" value="PAS"/>
</dbReference>
<dbReference type="PROSITE" id="PS50112">
    <property type="entry name" value="PAS"/>
    <property type="match status" value="1"/>
</dbReference>
<dbReference type="PANTHER" id="PTHR47429:SF2">
    <property type="entry name" value="PROTEIN TWIN LOV 1"/>
    <property type="match status" value="1"/>
</dbReference>
<dbReference type="InterPro" id="IPR035965">
    <property type="entry name" value="PAS-like_dom_sf"/>
</dbReference>
<feature type="domain" description="PAS" evidence="5">
    <location>
        <begin position="73"/>
        <end position="122"/>
    </location>
</feature>
<evidence type="ECO:0000256" key="1">
    <source>
        <dbReference type="ARBA" id="ARBA00022630"/>
    </source>
</evidence>
<feature type="region of interest" description="Disordered" evidence="4">
    <location>
        <begin position="189"/>
        <end position="268"/>
    </location>
</feature>
<evidence type="ECO:0000259" key="5">
    <source>
        <dbReference type="PROSITE" id="PS50112"/>
    </source>
</evidence>
<evidence type="ECO:0000313" key="6">
    <source>
        <dbReference type="EMBL" id="CAE0638397.1"/>
    </source>
</evidence>
<dbReference type="CDD" id="cd00130">
    <property type="entry name" value="PAS"/>
    <property type="match status" value="1"/>
</dbReference>
<feature type="compositionally biased region" description="Pro residues" evidence="4">
    <location>
        <begin position="227"/>
        <end position="243"/>
    </location>
</feature>
<dbReference type="Gene3D" id="3.30.450.20">
    <property type="entry name" value="PAS domain"/>
    <property type="match status" value="1"/>
</dbReference>
<dbReference type="Pfam" id="PF13426">
    <property type="entry name" value="PAS_9"/>
    <property type="match status" value="1"/>
</dbReference>
<evidence type="ECO:0000256" key="3">
    <source>
        <dbReference type="ARBA" id="ARBA00022991"/>
    </source>
</evidence>
<dbReference type="SUPFAM" id="SSF55785">
    <property type="entry name" value="PYP-like sensor domain (PAS domain)"/>
    <property type="match status" value="1"/>
</dbReference>
<evidence type="ECO:0000256" key="4">
    <source>
        <dbReference type="SAM" id="MobiDB-lite"/>
    </source>
</evidence>
<dbReference type="AlphaFoldDB" id="A0A7S4DAW3"/>
<dbReference type="CDD" id="cd14809">
    <property type="entry name" value="bZIP_AUREO-like"/>
    <property type="match status" value="1"/>
</dbReference>
<keyword evidence="3" id="KW-0157">Chromophore</keyword>
<accession>A0A7S4DAW3</accession>
<keyword evidence="1" id="KW-0285">Flavoprotein</keyword>
<proteinExistence type="predicted"/>
<gene>
    <name evidence="6" type="ORF">HAKA00212_LOCUS17180</name>
</gene>
<organism evidence="6">
    <name type="scientific">Heterosigma akashiwo</name>
    <name type="common">Chromophytic alga</name>
    <name type="synonym">Heterosigma carterae</name>
    <dbReference type="NCBI Taxonomy" id="2829"/>
    <lineage>
        <taxon>Eukaryota</taxon>
        <taxon>Sar</taxon>
        <taxon>Stramenopiles</taxon>
        <taxon>Ochrophyta</taxon>
        <taxon>Raphidophyceae</taxon>
        <taxon>Chattonellales</taxon>
        <taxon>Chattonellaceae</taxon>
        <taxon>Heterosigma</taxon>
    </lineage>
</organism>